<protein>
    <recommendedName>
        <fullName evidence="1">DUF7931 domain-containing protein</fullName>
    </recommendedName>
</protein>
<sequence>MVEHTPTDEGIIFFDSRDHAAQVALELIKQARQEICFFGPLIDPVLFDNEPAIEQLSEFSRRSPRSKIRFVVCDTRKNIAQSHRFIPLAQRLTSKIDIHIASKKHQKLRSMFMLVDNSAYLFCPNAERYYGRAELAAPAEVRDRQQQFDEIWSHSKQDINTRRLNL</sequence>
<organism evidence="2 3">
    <name type="scientific">Methylophaga thiooxydans</name>
    <dbReference type="NCBI Taxonomy" id="392484"/>
    <lineage>
        <taxon>Bacteria</taxon>
        <taxon>Pseudomonadati</taxon>
        <taxon>Pseudomonadota</taxon>
        <taxon>Gammaproteobacteria</taxon>
        <taxon>Thiotrichales</taxon>
        <taxon>Piscirickettsiaceae</taxon>
        <taxon>Methylophaga</taxon>
    </lineage>
</organism>
<reference evidence="2 3" key="1">
    <citation type="submission" date="2014-09" db="EMBL/GenBank/DDBJ databases">
        <authorList>
            <person name="Grob C."/>
            <person name="Taubert M."/>
            <person name="Howat A.M."/>
            <person name="Burns O.J."/>
            <person name="Dixon J.L."/>
            <person name="Chen Y."/>
            <person name="Murrell J.C."/>
        </authorList>
    </citation>
    <scope>NUCLEOTIDE SEQUENCE [LARGE SCALE GENOMIC DNA]</scope>
    <source>
        <strain evidence="2">L4</strain>
    </source>
</reference>
<evidence type="ECO:0000313" key="3">
    <source>
        <dbReference type="Proteomes" id="UP000029999"/>
    </source>
</evidence>
<gene>
    <name evidence="2" type="ORF">LP43_2032</name>
</gene>
<name>A0A0A0BGD9_9GAMM</name>
<dbReference type="RefSeq" id="WP_036314806.1">
    <property type="nucleotide sequence ID" value="NZ_JRQD01000005.1"/>
</dbReference>
<dbReference type="Pfam" id="PF25559">
    <property type="entry name" value="DUF7931"/>
    <property type="match status" value="1"/>
</dbReference>
<dbReference type="InterPro" id="IPR057691">
    <property type="entry name" value="DUF7931"/>
</dbReference>
<dbReference type="STRING" id="392484.LP43_2032"/>
<proteinExistence type="predicted"/>
<dbReference type="EMBL" id="JRQD01000005">
    <property type="protein sequence ID" value="KGM06159.1"/>
    <property type="molecule type" value="Genomic_DNA"/>
</dbReference>
<evidence type="ECO:0000313" key="2">
    <source>
        <dbReference type="EMBL" id="KGM06159.1"/>
    </source>
</evidence>
<accession>A0A0A0BGD9</accession>
<dbReference type="AlphaFoldDB" id="A0A0A0BGD9"/>
<evidence type="ECO:0000259" key="1">
    <source>
        <dbReference type="Pfam" id="PF25559"/>
    </source>
</evidence>
<feature type="domain" description="DUF7931" evidence="1">
    <location>
        <begin position="17"/>
        <end position="164"/>
    </location>
</feature>
<comment type="caution">
    <text evidence="2">The sequence shown here is derived from an EMBL/GenBank/DDBJ whole genome shotgun (WGS) entry which is preliminary data.</text>
</comment>
<dbReference type="Proteomes" id="UP000029999">
    <property type="component" value="Unassembled WGS sequence"/>
</dbReference>